<protein>
    <submittedName>
        <fullName evidence="3">Short-chain dehydrogenase</fullName>
    </submittedName>
</protein>
<dbReference type="Gene3D" id="3.40.50.720">
    <property type="entry name" value="NAD(P)-binding Rossmann-like Domain"/>
    <property type="match status" value="2"/>
</dbReference>
<dbReference type="CDD" id="cd05233">
    <property type="entry name" value="SDR_c"/>
    <property type="match status" value="1"/>
</dbReference>
<dbReference type="Proteomes" id="UP000198924">
    <property type="component" value="Unassembled WGS sequence"/>
</dbReference>
<dbReference type="PANTHER" id="PTHR42879">
    <property type="entry name" value="3-OXOACYL-(ACYL-CARRIER-PROTEIN) REDUCTASE"/>
    <property type="match status" value="1"/>
</dbReference>
<comment type="similarity">
    <text evidence="1 2">Belongs to the short-chain dehydrogenases/reductases (SDR) family.</text>
</comment>
<dbReference type="PRINTS" id="PR00081">
    <property type="entry name" value="GDHRDH"/>
</dbReference>
<evidence type="ECO:0000313" key="4">
    <source>
        <dbReference type="Proteomes" id="UP000198924"/>
    </source>
</evidence>
<evidence type="ECO:0000256" key="1">
    <source>
        <dbReference type="ARBA" id="ARBA00006484"/>
    </source>
</evidence>
<proteinExistence type="inferred from homology"/>
<dbReference type="AlphaFoldDB" id="A0A1I3WSS0"/>
<keyword evidence="4" id="KW-1185">Reference proteome</keyword>
<dbReference type="STRING" id="45496.SAMN04488079_10555"/>
<accession>A0A1I3WSS0</accession>
<gene>
    <name evidence="3" type="ORF">SAMN04488079_10555</name>
</gene>
<evidence type="ECO:0000256" key="2">
    <source>
        <dbReference type="RuleBase" id="RU000363"/>
    </source>
</evidence>
<dbReference type="InterPro" id="IPR050259">
    <property type="entry name" value="SDR"/>
</dbReference>
<dbReference type="EMBL" id="FOSH01000005">
    <property type="protein sequence ID" value="SFK10694.1"/>
    <property type="molecule type" value="Genomic_DNA"/>
</dbReference>
<organism evidence="3 4">
    <name type="scientific">Methylophaga sulfidovorans</name>
    <dbReference type="NCBI Taxonomy" id="45496"/>
    <lineage>
        <taxon>Bacteria</taxon>
        <taxon>Pseudomonadati</taxon>
        <taxon>Pseudomonadota</taxon>
        <taxon>Gammaproteobacteria</taxon>
        <taxon>Thiotrichales</taxon>
        <taxon>Piscirickettsiaceae</taxon>
        <taxon>Methylophaga</taxon>
    </lineage>
</organism>
<reference evidence="4" key="1">
    <citation type="submission" date="2016-10" db="EMBL/GenBank/DDBJ databases">
        <authorList>
            <person name="Varghese N."/>
            <person name="Submissions S."/>
        </authorList>
    </citation>
    <scope>NUCLEOTIDE SEQUENCE [LARGE SCALE GENOMIC DNA]</scope>
    <source>
        <strain evidence="4">DSM 11578</strain>
    </source>
</reference>
<dbReference type="SUPFAM" id="SSF51735">
    <property type="entry name" value="NAD(P)-binding Rossmann-fold domains"/>
    <property type="match status" value="1"/>
</dbReference>
<dbReference type="Pfam" id="PF00106">
    <property type="entry name" value="adh_short"/>
    <property type="match status" value="1"/>
</dbReference>
<dbReference type="PRINTS" id="PR00080">
    <property type="entry name" value="SDRFAMILY"/>
</dbReference>
<evidence type="ECO:0000313" key="3">
    <source>
        <dbReference type="EMBL" id="SFK10694.1"/>
    </source>
</evidence>
<sequence length="357" mass="39787">MFESCLNQILLVFGRLPVYVIDNDETKWGKHFLGIECRSPEFITTMKNPSVVIMVKRYSHIVEQLLHLGIKPQSIYTLFFDRAYDVISQIKSVDISFSENVAYEKSASTNRLKGKYALITGASRGIGFTIAKTLAFYGVNIIAIARAKQHCEKLIEVCSSYPVDIQPYGVDLMDSQALKVFLEEEVADVEIDILVNSAGVAPKGLSNIWNQQQADYLSAYQVNTIAPVLLSSHIIPNMMKRGFGRVINISSNIRHRPAEMAYACSKAALDKYVFDMAHELQNSGVLMSCFDPGWVRTDMGGEAAPNGLDSIMPGALMPLLLDDYVQGQWFSAEDYVGMTLDDACKYAFKRCRKAGRA</sequence>
<dbReference type="InterPro" id="IPR002347">
    <property type="entry name" value="SDR_fam"/>
</dbReference>
<name>A0A1I3WSS0_9GAMM</name>
<dbReference type="InterPro" id="IPR036291">
    <property type="entry name" value="NAD(P)-bd_dom_sf"/>
</dbReference>